<protein>
    <submittedName>
        <fullName evidence="1">Uncharacterized protein</fullName>
    </submittedName>
</protein>
<reference evidence="1" key="1">
    <citation type="journal article" date="2014" name="Int. J. Syst. Evol. Microbiol.">
        <title>Complete genome sequence of Corynebacterium casei LMG S-19264T (=DSM 44701T), isolated from a smear-ripened cheese.</title>
        <authorList>
            <consortium name="US DOE Joint Genome Institute (JGI-PGF)"/>
            <person name="Walter F."/>
            <person name="Albersmeier A."/>
            <person name="Kalinowski J."/>
            <person name="Ruckert C."/>
        </authorList>
    </citation>
    <scope>NUCLEOTIDE SEQUENCE</scope>
    <source>
        <strain evidence="1">VKM B-2789</strain>
    </source>
</reference>
<reference evidence="1" key="2">
    <citation type="submission" date="2023-01" db="EMBL/GenBank/DDBJ databases">
        <authorList>
            <person name="Sun Q."/>
            <person name="Evtushenko L."/>
        </authorList>
    </citation>
    <scope>NUCLEOTIDE SEQUENCE</scope>
    <source>
        <strain evidence="1">VKM B-2789</strain>
    </source>
</reference>
<organism evidence="1 2">
    <name type="scientific">Ancylobacter defluvii</name>
    <dbReference type="NCBI Taxonomy" id="1282440"/>
    <lineage>
        <taxon>Bacteria</taxon>
        <taxon>Pseudomonadati</taxon>
        <taxon>Pseudomonadota</taxon>
        <taxon>Alphaproteobacteria</taxon>
        <taxon>Hyphomicrobiales</taxon>
        <taxon>Xanthobacteraceae</taxon>
        <taxon>Ancylobacter</taxon>
    </lineage>
</organism>
<evidence type="ECO:0000313" key="2">
    <source>
        <dbReference type="Proteomes" id="UP001143330"/>
    </source>
</evidence>
<dbReference type="AlphaFoldDB" id="A0A9W6NDM4"/>
<gene>
    <name evidence="1" type="ORF">GCM10017653_47660</name>
</gene>
<proteinExistence type="predicted"/>
<accession>A0A9W6NDM4</accession>
<dbReference type="EMBL" id="BSFM01000021">
    <property type="protein sequence ID" value="GLK86696.1"/>
    <property type="molecule type" value="Genomic_DNA"/>
</dbReference>
<dbReference type="RefSeq" id="WP_213363729.1">
    <property type="nucleotide sequence ID" value="NZ_BSFM01000021.1"/>
</dbReference>
<comment type="caution">
    <text evidence="1">The sequence shown here is derived from an EMBL/GenBank/DDBJ whole genome shotgun (WGS) entry which is preliminary data.</text>
</comment>
<evidence type="ECO:0000313" key="1">
    <source>
        <dbReference type="EMBL" id="GLK86696.1"/>
    </source>
</evidence>
<name>A0A9W6NDM4_9HYPH</name>
<sequence>MISIEEWSAHLTPRNSFFELKGLVSSGGRVADGREQRVQDDVGFWRVSYSFAIRNRAQALAYRALLTRLRAGENIVAKVFDAYGVTVTNTAATPSASVAVDAELRATTLNMWTMGLDLEPGISFSIGNRLHRITEIVARTAGSVGTWSDAGTWNDAGRWMDAPAATADGWEIRFMPPLREVIDAGTVVDFINLQCLCVIENVTDGDMDLELGFFGDPTLPLIETI</sequence>
<keyword evidence="2" id="KW-1185">Reference proteome</keyword>
<dbReference type="Proteomes" id="UP001143330">
    <property type="component" value="Unassembled WGS sequence"/>
</dbReference>